<gene>
    <name evidence="4" type="ORF">WFZ86_17740</name>
</gene>
<dbReference type="InterPro" id="IPR030916">
    <property type="entry name" value="ELWxxDGT_rpt"/>
</dbReference>
<feature type="signal peptide" evidence="2">
    <location>
        <begin position="1"/>
        <end position="19"/>
    </location>
</feature>
<dbReference type="Pfam" id="PF18962">
    <property type="entry name" value="Por_Secre_tail"/>
    <property type="match status" value="1"/>
</dbReference>
<dbReference type="NCBIfam" id="TIGR04534">
    <property type="entry name" value="ELWxxDGT_rpt"/>
    <property type="match status" value="1"/>
</dbReference>
<evidence type="ECO:0000313" key="5">
    <source>
        <dbReference type="Proteomes" id="UP001468798"/>
    </source>
</evidence>
<dbReference type="NCBIfam" id="TIGR04183">
    <property type="entry name" value="Por_Secre_tail"/>
    <property type="match status" value="1"/>
</dbReference>
<keyword evidence="5" id="KW-1185">Reference proteome</keyword>
<dbReference type="Proteomes" id="UP001468798">
    <property type="component" value="Unassembled WGS sequence"/>
</dbReference>
<dbReference type="InterPro" id="IPR026444">
    <property type="entry name" value="Secre_tail"/>
</dbReference>
<organism evidence="4 5">
    <name type="scientific">Flavobacterium polysaccharolyticum</name>
    <dbReference type="NCBI Taxonomy" id="3133148"/>
    <lineage>
        <taxon>Bacteria</taxon>
        <taxon>Pseudomonadati</taxon>
        <taxon>Bacteroidota</taxon>
        <taxon>Flavobacteriia</taxon>
        <taxon>Flavobacteriales</taxon>
        <taxon>Flavobacteriaceae</taxon>
        <taxon>Flavobacterium</taxon>
    </lineage>
</organism>
<reference evidence="4 5" key="1">
    <citation type="submission" date="2024-03" db="EMBL/GenBank/DDBJ databases">
        <title>Two novel species of the genus Flavobacterium exhibiting potentially degradation of complex polysaccharides.</title>
        <authorList>
            <person name="Lian X."/>
        </authorList>
    </citation>
    <scope>NUCLEOTIDE SEQUENCE [LARGE SCALE GENOMIC DNA]</scope>
    <source>
        <strain evidence="4 5">N6</strain>
    </source>
</reference>
<dbReference type="EMBL" id="JBCGDP010000023">
    <property type="protein sequence ID" value="MEM0578350.1"/>
    <property type="molecule type" value="Genomic_DNA"/>
</dbReference>
<keyword evidence="1 2" id="KW-0732">Signal</keyword>
<evidence type="ECO:0000313" key="4">
    <source>
        <dbReference type="EMBL" id="MEM0578350.1"/>
    </source>
</evidence>
<sequence length="987" mass="109469">MSKPILFLFFLFIINFSFAQTIDASLLEINFHEDSDPQMLTSYGTGFFFTATDGYNKSFGRELWYSEGKPASTYQVKDIFSGQNSSNPSNLIEVDGILFFTANNGINGVELWKSDKTETGTKMIKDINPTSTSEYNGPFNFINYNGILFFTANDGINGFELWRSDGSENGTYMVKDINPSGDSRPLGLFVFNGILYFTANDGINGVELWKSDGSLGGTTMVKNINRFNSSFDYTNQFLTLNNHFYFMADDGSNGFELWKSDGTEAGTVIVKNIATGNKSSSYGLRGGVLNNIIVFAANDGINGTEIWKSDGTESGTSIIKNINNTAGNSLQIDTKFTVFNNQILFIANDGSNGFELWKTDGTSSGTMMVKNTNTENDYSSIKTIHIDRINNKILFFVNYKLWSSDGTEMGTIELPNVTKKNLSGLEESFVTTPFGTFFTGQNERNGNELWITDGTPNGTSLFADLNYSNSSNPARFTDINGTLIIRAGDKGYGNQLYKSDGTIKGTTLLKDISPYNNCIDDISEIKVMNGTMYFSAVNSANGYELWKSDGTISGTKMVKDIFPGSGSSMYNEGIKQNFTIINNILYFSARDSHGTELWRSDGTEEGTYLIKDIFSAGSSHPHHFVLMNNVIYFIAQDAAGNNLWKTDGTNVGTTKVMYLHDTSILKKVKNKLFIVAETSGTTYGPHDVWISDGTSEGTKHLKSFGDNLNSDIRITTILNDEVYFVAKNPDSYRSAVYKTDGTQNGTVLLFDAANHPTNPEYNIYELITCGNYVYFTIAQDYYSYGKEIWRTNGIVTEKIASSGPMDYNYYKNLTVYKNNLLYLEGKSLKKIWVINDTMATPASVEVNVVNGNQFGEYEGLEELGATSNKLYFRARTAKSGNELYVTNFDFSTLSIADKGSYENINTKEIVLYPNPADKTVNLQSITADTIVSYQIIDNTGRVVKTSNKEPIKSEINIDTSSLNSGIYFVKVKTTKANVTTLKLLVNH</sequence>
<comment type="caution">
    <text evidence="4">The sequence shown here is derived from an EMBL/GenBank/DDBJ whole genome shotgun (WGS) entry which is preliminary data.</text>
</comment>
<accession>A0ABU9NTF5</accession>
<proteinExistence type="predicted"/>
<evidence type="ECO:0000256" key="1">
    <source>
        <dbReference type="ARBA" id="ARBA00022729"/>
    </source>
</evidence>
<evidence type="ECO:0000259" key="3">
    <source>
        <dbReference type="Pfam" id="PF18962"/>
    </source>
</evidence>
<feature type="chain" id="PRO_5045963370" evidence="2">
    <location>
        <begin position="20"/>
        <end position="987"/>
    </location>
</feature>
<dbReference type="RefSeq" id="WP_342693172.1">
    <property type="nucleotide sequence ID" value="NZ_JBCGDP010000023.1"/>
</dbReference>
<evidence type="ECO:0000256" key="2">
    <source>
        <dbReference type="SAM" id="SignalP"/>
    </source>
</evidence>
<feature type="domain" description="Secretion system C-terminal sorting" evidence="3">
    <location>
        <begin position="911"/>
        <end position="984"/>
    </location>
</feature>
<name>A0ABU9NTF5_9FLAO</name>
<protein>
    <submittedName>
        <fullName evidence="4">ELWxxDGT repeat protein</fullName>
    </submittedName>
</protein>